<comment type="miscellaneous">
    <text evidence="5">In the reaction, the free carboxyl group of octanoic acid is attached via an amide linkage to the epsilon-amino group of a specific lysine residue of lipoyl domains of lipoate-dependent enzymes.</text>
</comment>
<evidence type="ECO:0000259" key="7">
    <source>
        <dbReference type="PROSITE" id="PS51733"/>
    </source>
</evidence>
<feature type="binding site" evidence="5">
    <location>
        <begin position="79"/>
        <end position="86"/>
    </location>
    <ligand>
        <name>substrate</name>
    </ligand>
</feature>
<dbReference type="InterPro" id="IPR045864">
    <property type="entry name" value="aa-tRNA-synth_II/BPL/LPL"/>
</dbReference>
<dbReference type="PROSITE" id="PS51733">
    <property type="entry name" value="BPL_LPL_CATALYTIC"/>
    <property type="match status" value="1"/>
</dbReference>
<evidence type="ECO:0000256" key="6">
    <source>
        <dbReference type="PIRNR" id="PIRNR016262"/>
    </source>
</evidence>
<evidence type="ECO:0000256" key="5">
    <source>
        <dbReference type="HAMAP-Rule" id="MF_00013"/>
    </source>
</evidence>
<reference evidence="8" key="1">
    <citation type="submission" date="2021-04" db="EMBL/GenBank/DDBJ databases">
        <title>Biosynthetic gene clusters of Dactylosporangioum roseum.</title>
        <authorList>
            <person name="Hartkoorn R.C."/>
            <person name="Beaudoing E."/>
            <person name="Hot D."/>
            <person name="Moureu S."/>
        </authorList>
    </citation>
    <scope>NUCLEOTIDE SEQUENCE</scope>
    <source>
        <strain evidence="8">NRRL B-16295</strain>
    </source>
</reference>
<evidence type="ECO:0000313" key="8">
    <source>
        <dbReference type="EMBL" id="UWZ35346.1"/>
    </source>
</evidence>
<comment type="similarity">
    <text evidence="5 6">Belongs to the LipB family.</text>
</comment>
<dbReference type="HAMAP" id="MF_00013">
    <property type="entry name" value="LipB"/>
    <property type="match status" value="1"/>
</dbReference>
<comment type="pathway">
    <text evidence="1 5 6">Protein modification; protein lipoylation via endogenous pathway; protein N(6)-(lipoyl)lysine from octanoyl-[acyl-carrier-protein]: step 1/2.</text>
</comment>
<accession>A0ABY5YZZ6</accession>
<dbReference type="InterPro" id="IPR004143">
    <property type="entry name" value="BPL_LPL_catalytic"/>
</dbReference>
<organism evidence="8 9">
    <name type="scientific">Dactylosporangium roseum</name>
    <dbReference type="NCBI Taxonomy" id="47989"/>
    <lineage>
        <taxon>Bacteria</taxon>
        <taxon>Bacillati</taxon>
        <taxon>Actinomycetota</taxon>
        <taxon>Actinomycetes</taxon>
        <taxon>Micromonosporales</taxon>
        <taxon>Micromonosporaceae</taxon>
        <taxon>Dactylosporangium</taxon>
    </lineage>
</organism>
<keyword evidence="2 5" id="KW-0808">Transferase</keyword>
<keyword evidence="3 5" id="KW-0012">Acyltransferase</keyword>
<dbReference type="PANTHER" id="PTHR10993:SF7">
    <property type="entry name" value="LIPOYLTRANSFERASE 2, MITOCHONDRIAL-RELATED"/>
    <property type="match status" value="1"/>
</dbReference>
<dbReference type="CDD" id="cd16444">
    <property type="entry name" value="LipB"/>
    <property type="match status" value="1"/>
</dbReference>
<dbReference type="PROSITE" id="PS01313">
    <property type="entry name" value="LIPB"/>
    <property type="match status" value="1"/>
</dbReference>
<dbReference type="SUPFAM" id="SSF55681">
    <property type="entry name" value="Class II aaRS and biotin synthetases"/>
    <property type="match status" value="1"/>
</dbReference>
<evidence type="ECO:0000256" key="4">
    <source>
        <dbReference type="ARBA" id="ARBA00024732"/>
    </source>
</evidence>
<comment type="catalytic activity">
    <reaction evidence="5 6">
        <text>octanoyl-[ACP] + L-lysyl-[protein] = N(6)-octanoyl-L-lysyl-[protein] + holo-[ACP] + H(+)</text>
        <dbReference type="Rhea" id="RHEA:17665"/>
        <dbReference type="Rhea" id="RHEA-COMP:9636"/>
        <dbReference type="Rhea" id="RHEA-COMP:9685"/>
        <dbReference type="Rhea" id="RHEA-COMP:9752"/>
        <dbReference type="Rhea" id="RHEA-COMP:9928"/>
        <dbReference type="ChEBI" id="CHEBI:15378"/>
        <dbReference type="ChEBI" id="CHEBI:29969"/>
        <dbReference type="ChEBI" id="CHEBI:64479"/>
        <dbReference type="ChEBI" id="CHEBI:78463"/>
        <dbReference type="ChEBI" id="CHEBI:78809"/>
        <dbReference type="EC" id="2.3.1.181"/>
    </reaction>
</comment>
<feature type="domain" description="BPL/LPL catalytic" evidence="7">
    <location>
        <begin position="41"/>
        <end position="217"/>
    </location>
</feature>
<dbReference type="InterPro" id="IPR000544">
    <property type="entry name" value="Octanoyltransferase"/>
</dbReference>
<comment type="subcellular location">
    <subcellularLocation>
        <location evidence="5">Cytoplasm</location>
    </subcellularLocation>
</comment>
<keyword evidence="9" id="KW-1185">Reference proteome</keyword>
<dbReference type="EC" id="2.3.1.181" evidence="5 6"/>
<feature type="binding site" evidence="5">
    <location>
        <begin position="151"/>
        <end position="153"/>
    </location>
    <ligand>
        <name>substrate</name>
    </ligand>
</feature>
<dbReference type="Pfam" id="PF21948">
    <property type="entry name" value="LplA-B_cat"/>
    <property type="match status" value="1"/>
</dbReference>
<proteinExistence type="inferred from homology"/>
<dbReference type="Proteomes" id="UP001058271">
    <property type="component" value="Chromosome"/>
</dbReference>
<gene>
    <name evidence="5 8" type="primary">lipB</name>
    <name evidence="8" type="ORF">Drose_30050</name>
</gene>
<dbReference type="NCBIfam" id="TIGR00214">
    <property type="entry name" value="lipB"/>
    <property type="match status" value="1"/>
</dbReference>
<dbReference type="PIRSF" id="PIRSF016262">
    <property type="entry name" value="LPLase"/>
    <property type="match status" value="1"/>
</dbReference>
<dbReference type="InterPro" id="IPR020605">
    <property type="entry name" value="Octanoyltransferase_CS"/>
</dbReference>
<sequence>MRGYSACVTSVLDLHIVRAGVVDYEVALTEQRRIHEAVANGEAPDTVLLLEHPSVYTAGKRTEPEDRPLDGTPVIDVDRGGKITWHGPGQLVGYPIVKLPDPIDVVAYVRRMEQVLIDVCAELGLATVRVEGRSGVWVAADERGPDRKVAAIGIRVARGVTLHGFAINADCDLSRYDIFVPCGIRDAGVTSLSAELGRDVTVEEILPIVERHITKLY</sequence>
<evidence type="ECO:0000256" key="2">
    <source>
        <dbReference type="ARBA" id="ARBA00022679"/>
    </source>
</evidence>
<evidence type="ECO:0000256" key="3">
    <source>
        <dbReference type="ARBA" id="ARBA00023315"/>
    </source>
</evidence>
<feature type="active site" description="Acyl-thioester intermediate" evidence="5">
    <location>
        <position position="182"/>
    </location>
</feature>
<dbReference type="PANTHER" id="PTHR10993">
    <property type="entry name" value="OCTANOYLTRANSFERASE"/>
    <property type="match status" value="1"/>
</dbReference>
<dbReference type="NCBIfam" id="NF010925">
    <property type="entry name" value="PRK14345.1"/>
    <property type="match status" value="1"/>
</dbReference>
<keyword evidence="5" id="KW-0963">Cytoplasm</keyword>
<feature type="binding site" evidence="5">
    <location>
        <begin position="164"/>
        <end position="166"/>
    </location>
    <ligand>
        <name>substrate</name>
    </ligand>
</feature>
<dbReference type="EMBL" id="CP073721">
    <property type="protein sequence ID" value="UWZ35346.1"/>
    <property type="molecule type" value="Genomic_DNA"/>
</dbReference>
<dbReference type="GO" id="GO:0033819">
    <property type="term" value="F:lipoyl(octanoyl) transferase activity"/>
    <property type="evidence" value="ECO:0007669"/>
    <property type="project" value="UniProtKB-EC"/>
</dbReference>
<protein>
    <recommendedName>
        <fullName evidence="5 6">Octanoyltransferase</fullName>
        <ecNumber evidence="5 6">2.3.1.181</ecNumber>
    </recommendedName>
    <alternativeName>
        <fullName evidence="5">Lipoate-protein ligase B</fullName>
    </alternativeName>
    <alternativeName>
        <fullName evidence="5">Lipoyl/octanoyl transferase</fullName>
    </alternativeName>
    <alternativeName>
        <fullName evidence="5">Octanoyl-[acyl-carrier-protein]-protein N-octanoyltransferase</fullName>
    </alternativeName>
</protein>
<comment type="function">
    <text evidence="4 5 6">Catalyzes the transfer of endogenously produced octanoic acid from octanoyl-acyl-carrier-protein onto the lipoyl domains of lipoate-dependent enzymes. Lipoyl-ACP can also act as a substrate although octanoyl-ACP is likely to be the physiological substrate.</text>
</comment>
<dbReference type="Gene3D" id="3.30.930.10">
    <property type="entry name" value="Bira Bifunctional Protein, Domain 2"/>
    <property type="match status" value="1"/>
</dbReference>
<evidence type="ECO:0000313" key="9">
    <source>
        <dbReference type="Proteomes" id="UP001058271"/>
    </source>
</evidence>
<feature type="site" description="Lowers pKa of active site Cys" evidence="5">
    <location>
        <position position="148"/>
    </location>
</feature>
<evidence type="ECO:0000256" key="1">
    <source>
        <dbReference type="ARBA" id="ARBA00004821"/>
    </source>
</evidence>
<name>A0ABY5YZZ6_9ACTN</name>